<feature type="transmembrane region" description="Helical" evidence="8">
    <location>
        <begin position="265"/>
        <end position="282"/>
    </location>
</feature>
<evidence type="ECO:0000256" key="2">
    <source>
        <dbReference type="ARBA" id="ARBA00022475"/>
    </source>
</evidence>
<evidence type="ECO:0000256" key="6">
    <source>
        <dbReference type="ARBA" id="ARBA00022989"/>
    </source>
</evidence>
<evidence type="ECO:0000313" key="10">
    <source>
        <dbReference type="EMBL" id="GGF11269.1"/>
    </source>
</evidence>
<dbReference type="Proteomes" id="UP000184120">
    <property type="component" value="Unassembled WGS sequence"/>
</dbReference>
<sequence>MRNNIILIAFIILKFVIQYSLIGPEYELQRDEFLHLDQANHLAFGYLSVPPATSWLSYIIQLLGNSIFWIKFFPALFGALTIFVVWKTIEELKGNLFALILGASCVMFSVLFRLNILYQPNSLDVLSWTLLFYFIIKYLNNNQPKWIYLIAVTFAFGFLNKYNIIFLILGIIPALLFTKERKIFFNKHLYYAIVLAFVIVLPNIIWQYNNNFPVFRHMKELSDTQLVNVNRWEFIRSQLLYFPGTFIVILFGLIAVLKYHEFKKYHFFFWSFFITIGIFLLLKAKSYYAIGLYPIYFAFGSVYLAEFLRGKAGKIIKPIIIIWVFISFIPVYDISFPNKSPEYIVNNSDKYRELGMLTWEDGKEHQLPQDFADMLGWKELARKVDSIYINLPNKKNTLILCDNYGQAGAINYYSKNGLRAVSFNADYINWFDFDTKFYNLIRVKNAGERENEWKETSPYFEKSVIADSITNKYAREYGTTIFSFTDTKIDINEVVKKEVEEEKW</sequence>
<dbReference type="EMBL" id="FRBH01000019">
    <property type="protein sequence ID" value="SHL74903.1"/>
    <property type="molecule type" value="Genomic_DNA"/>
</dbReference>
<name>A0A1M7D696_9FLAO</name>
<dbReference type="PANTHER" id="PTHR33908">
    <property type="entry name" value="MANNOSYLTRANSFERASE YKCB-RELATED"/>
    <property type="match status" value="1"/>
</dbReference>
<feature type="transmembrane region" description="Helical" evidence="8">
    <location>
        <begin position="288"/>
        <end position="308"/>
    </location>
</feature>
<dbReference type="PANTHER" id="PTHR33908:SF11">
    <property type="entry name" value="MEMBRANE PROTEIN"/>
    <property type="match status" value="1"/>
</dbReference>
<comment type="subcellular location">
    <subcellularLocation>
        <location evidence="1">Cell membrane</location>
        <topology evidence="1">Multi-pass membrane protein</topology>
    </subcellularLocation>
</comment>
<gene>
    <name evidence="10" type="ORF">GCM10010984_30420</name>
    <name evidence="11" type="ORF">SAMN05443634_1198</name>
</gene>
<evidence type="ECO:0000313" key="11">
    <source>
        <dbReference type="EMBL" id="SHL74903.1"/>
    </source>
</evidence>
<dbReference type="GO" id="GO:0009103">
    <property type="term" value="P:lipopolysaccharide biosynthetic process"/>
    <property type="evidence" value="ECO:0007669"/>
    <property type="project" value="UniProtKB-ARBA"/>
</dbReference>
<feature type="transmembrane region" description="Helical" evidence="8">
    <location>
        <begin position="95"/>
        <end position="116"/>
    </location>
</feature>
<reference evidence="11" key="3">
    <citation type="submission" date="2016-11" db="EMBL/GenBank/DDBJ databases">
        <authorList>
            <person name="Jaros S."/>
            <person name="Januszkiewicz K."/>
            <person name="Wedrychowicz H."/>
        </authorList>
    </citation>
    <scope>NUCLEOTIDE SEQUENCE [LARGE SCALE GENOMIC DNA]</scope>
    <source>
        <strain evidence="11">DSM 27989</strain>
    </source>
</reference>
<reference evidence="12" key="2">
    <citation type="submission" date="2016-11" db="EMBL/GenBank/DDBJ databases">
        <authorList>
            <person name="Varghese N."/>
            <person name="Submissions S."/>
        </authorList>
    </citation>
    <scope>NUCLEOTIDE SEQUENCE [LARGE SCALE GENOMIC DNA]</scope>
    <source>
        <strain evidence="12">DSM 27989</strain>
    </source>
</reference>
<dbReference type="InterPro" id="IPR050297">
    <property type="entry name" value="LipidA_mod_glycosyltrf_83"/>
</dbReference>
<keyword evidence="6 8" id="KW-1133">Transmembrane helix</keyword>
<protein>
    <submittedName>
        <fullName evidence="11">Dolichyl-phosphate-mannose-protein mannosyltransferase</fullName>
    </submittedName>
</protein>
<feature type="transmembrane region" description="Helical" evidence="8">
    <location>
        <begin position="5"/>
        <end position="22"/>
    </location>
</feature>
<proteinExistence type="predicted"/>
<keyword evidence="7 8" id="KW-0472">Membrane</keyword>
<evidence type="ECO:0000256" key="5">
    <source>
        <dbReference type="ARBA" id="ARBA00022692"/>
    </source>
</evidence>
<feature type="transmembrane region" description="Helical" evidence="8">
    <location>
        <begin position="315"/>
        <end position="332"/>
    </location>
</feature>
<dbReference type="InterPro" id="IPR038731">
    <property type="entry name" value="RgtA/B/C-like"/>
</dbReference>
<evidence type="ECO:0000259" key="9">
    <source>
        <dbReference type="Pfam" id="PF13231"/>
    </source>
</evidence>
<accession>A0A1M7D696</accession>
<evidence type="ECO:0000313" key="12">
    <source>
        <dbReference type="Proteomes" id="UP000184120"/>
    </source>
</evidence>
<evidence type="ECO:0000256" key="8">
    <source>
        <dbReference type="SAM" id="Phobius"/>
    </source>
</evidence>
<feature type="transmembrane region" description="Helical" evidence="8">
    <location>
        <begin position="239"/>
        <end position="258"/>
    </location>
</feature>
<feature type="transmembrane region" description="Helical" evidence="8">
    <location>
        <begin position="189"/>
        <end position="208"/>
    </location>
</feature>
<dbReference type="AlphaFoldDB" id="A0A1M7D696"/>
<dbReference type="OrthoDB" id="9813729at2"/>
<feature type="transmembrane region" description="Helical" evidence="8">
    <location>
        <begin position="42"/>
        <end position="60"/>
    </location>
</feature>
<evidence type="ECO:0000313" key="13">
    <source>
        <dbReference type="Proteomes" id="UP000650994"/>
    </source>
</evidence>
<dbReference type="Pfam" id="PF13231">
    <property type="entry name" value="PMT_2"/>
    <property type="match status" value="1"/>
</dbReference>
<evidence type="ECO:0000256" key="1">
    <source>
        <dbReference type="ARBA" id="ARBA00004651"/>
    </source>
</evidence>
<keyword evidence="3 11" id="KW-0328">Glycosyltransferase</keyword>
<feature type="transmembrane region" description="Helical" evidence="8">
    <location>
        <begin position="72"/>
        <end position="89"/>
    </location>
</feature>
<dbReference type="STRING" id="1434701.SAMN05443634_1198"/>
<reference evidence="10" key="1">
    <citation type="journal article" date="2014" name="Int. J. Syst. Evol. Microbiol.">
        <title>Complete genome of a new Firmicutes species belonging to the dominant human colonic microbiota ('Ruminococcus bicirculans') reveals two chromosomes and a selective capacity to utilize plant glucans.</title>
        <authorList>
            <consortium name="NISC Comparative Sequencing Program"/>
            <person name="Wegmann U."/>
            <person name="Louis P."/>
            <person name="Goesmann A."/>
            <person name="Henrissat B."/>
            <person name="Duncan S.H."/>
            <person name="Flint H.J."/>
        </authorList>
    </citation>
    <scope>NUCLEOTIDE SEQUENCE</scope>
    <source>
        <strain evidence="10">CGMCC 1.12707</strain>
    </source>
</reference>
<dbReference type="Proteomes" id="UP000650994">
    <property type="component" value="Unassembled WGS sequence"/>
</dbReference>
<keyword evidence="13" id="KW-1185">Reference proteome</keyword>
<feature type="domain" description="Glycosyltransferase RgtA/B/C/D-like" evidence="9">
    <location>
        <begin position="49"/>
        <end position="206"/>
    </location>
</feature>
<dbReference type="GO" id="GO:0005886">
    <property type="term" value="C:plasma membrane"/>
    <property type="evidence" value="ECO:0007669"/>
    <property type="project" value="UniProtKB-SubCell"/>
</dbReference>
<keyword evidence="4 11" id="KW-0808">Transferase</keyword>
<feature type="transmembrane region" description="Helical" evidence="8">
    <location>
        <begin position="123"/>
        <end position="140"/>
    </location>
</feature>
<feature type="transmembrane region" description="Helical" evidence="8">
    <location>
        <begin position="146"/>
        <end position="177"/>
    </location>
</feature>
<dbReference type="EMBL" id="BMFL01000033">
    <property type="protein sequence ID" value="GGF11269.1"/>
    <property type="molecule type" value="Genomic_DNA"/>
</dbReference>
<organism evidence="11 12">
    <name type="scientific">Chishuiella changwenlii</name>
    <dbReference type="NCBI Taxonomy" id="1434701"/>
    <lineage>
        <taxon>Bacteria</taxon>
        <taxon>Pseudomonadati</taxon>
        <taxon>Bacteroidota</taxon>
        <taxon>Flavobacteriia</taxon>
        <taxon>Flavobacteriales</taxon>
        <taxon>Weeksellaceae</taxon>
        <taxon>Chishuiella</taxon>
    </lineage>
</organism>
<keyword evidence="2" id="KW-1003">Cell membrane</keyword>
<evidence type="ECO:0000256" key="7">
    <source>
        <dbReference type="ARBA" id="ARBA00023136"/>
    </source>
</evidence>
<evidence type="ECO:0000256" key="4">
    <source>
        <dbReference type="ARBA" id="ARBA00022679"/>
    </source>
</evidence>
<dbReference type="RefSeq" id="WP_072934118.1">
    <property type="nucleotide sequence ID" value="NZ_BMFL01000033.1"/>
</dbReference>
<reference evidence="10" key="5">
    <citation type="submission" date="2024-05" db="EMBL/GenBank/DDBJ databases">
        <authorList>
            <person name="Sun Q."/>
            <person name="Zhou Y."/>
        </authorList>
    </citation>
    <scope>NUCLEOTIDE SEQUENCE</scope>
    <source>
        <strain evidence="10">CGMCC 1.12707</strain>
    </source>
</reference>
<reference evidence="13" key="4">
    <citation type="journal article" date="2019" name="Int. J. Syst. Evol. Microbiol.">
        <title>The Global Catalogue of Microorganisms (GCM) 10K type strain sequencing project: providing services to taxonomists for standard genome sequencing and annotation.</title>
        <authorList>
            <consortium name="The Broad Institute Genomics Platform"/>
            <consortium name="The Broad Institute Genome Sequencing Center for Infectious Disease"/>
            <person name="Wu L."/>
            <person name="Ma J."/>
        </authorList>
    </citation>
    <scope>NUCLEOTIDE SEQUENCE [LARGE SCALE GENOMIC DNA]</scope>
    <source>
        <strain evidence="13">CGMCC 1.12707</strain>
    </source>
</reference>
<keyword evidence="5 8" id="KW-0812">Transmembrane</keyword>
<evidence type="ECO:0000256" key="3">
    <source>
        <dbReference type="ARBA" id="ARBA00022676"/>
    </source>
</evidence>
<dbReference type="GO" id="GO:0016763">
    <property type="term" value="F:pentosyltransferase activity"/>
    <property type="evidence" value="ECO:0007669"/>
    <property type="project" value="TreeGrafter"/>
</dbReference>